<gene>
    <name evidence="1" type="ORF">E5Q11_08270</name>
</gene>
<evidence type="ECO:0000313" key="2">
    <source>
        <dbReference type="Proteomes" id="UP000298325"/>
    </source>
</evidence>
<protein>
    <submittedName>
        <fullName evidence="1">Uncharacterized protein</fullName>
    </submittedName>
</protein>
<dbReference type="OrthoDB" id="6198674at2"/>
<name>A0A4Z1BZV5_9GAMM</name>
<organism evidence="1 2">
    <name type="scientific">Marinobacter confluentis</name>
    <dbReference type="NCBI Taxonomy" id="1697557"/>
    <lineage>
        <taxon>Bacteria</taxon>
        <taxon>Pseudomonadati</taxon>
        <taxon>Pseudomonadota</taxon>
        <taxon>Gammaproteobacteria</taxon>
        <taxon>Pseudomonadales</taxon>
        <taxon>Marinobacteraceae</taxon>
        <taxon>Marinobacter</taxon>
    </lineage>
</organism>
<proteinExistence type="predicted"/>
<evidence type="ECO:0000313" key="1">
    <source>
        <dbReference type="EMBL" id="TGN40268.1"/>
    </source>
</evidence>
<comment type="caution">
    <text evidence="1">The sequence shown here is derived from an EMBL/GenBank/DDBJ whole genome shotgun (WGS) entry which is preliminary data.</text>
</comment>
<dbReference type="RefSeq" id="WP_135802930.1">
    <property type="nucleotide sequence ID" value="NZ_SRPF01000002.1"/>
</dbReference>
<keyword evidence="2" id="KW-1185">Reference proteome</keyword>
<accession>A0A4Z1BZV5</accession>
<dbReference type="AlphaFoldDB" id="A0A4Z1BZV5"/>
<dbReference type="EMBL" id="SRPF01000002">
    <property type="protein sequence ID" value="TGN40268.1"/>
    <property type="molecule type" value="Genomic_DNA"/>
</dbReference>
<reference evidence="1 2" key="1">
    <citation type="submission" date="2019-04" db="EMBL/GenBank/DDBJ databases">
        <authorList>
            <person name="Park S."/>
            <person name="Yoon J.-H."/>
        </authorList>
    </citation>
    <scope>NUCLEOTIDE SEQUENCE [LARGE SCALE GENOMIC DNA]</scope>
    <source>
        <strain evidence="1 2">HJM-18</strain>
    </source>
</reference>
<sequence>MSKEGLSALLSQHDLPASFIYLAPVLPIVQVMWADGRNQMPERAKLHCIIENHCKTLSELAGGAEIVSANDIERFDQAFIAHRPDPQVLEALTGMASGVIANRESAPSPQGSDSLFSTDQLFHACLEIAATCPAPEDKALGELFSQRIAKEERSLIEKTFELLQP</sequence>
<dbReference type="Proteomes" id="UP000298325">
    <property type="component" value="Unassembled WGS sequence"/>
</dbReference>